<name>M0JER8_9EURY</name>
<sequence length="61" mass="6728">MQLVQALTRCESTVARAHLEEALKQCRALPPTPLVECPVCGRTGLPERIRMHDCPTAARDS</sequence>
<organism evidence="1 2">
    <name type="scientific">Haloarcula marismortui ATCC 33800</name>
    <dbReference type="NCBI Taxonomy" id="662476"/>
    <lineage>
        <taxon>Archaea</taxon>
        <taxon>Methanobacteriati</taxon>
        <taxon>Methanobacteriota</taxon>
        <taxon>Stenosarchaea group</taxon>
        <taxon>Halobacteria</taxon>
        <taxon>Halobacteriales</taxon>
        <taxon>Haloarculaceae</taxon>
        <taxon>Haloarcula</taxon>
    </lineage>
</organism>
<evidence type="ECO:0000313" key="1">
    <source>
        <dbReference type="EMBL" id="EMA06170.1"/>
    </source>
</evidence>
<keyword evidence="2" id="KW-1185">Reference proteome</keyword>
<proteinExistence type="predicted"/>
<accession>M0JER8</accession>
<evidence type="ECO:0000313" key="2">
    <source>
        <dbReference type="Proteomes" id="UP000011659"/>
    </source>
</evidence>
<dbReference type="EMBL" id="AOLR01000080">
    <property type="protein sequence ID" value="EMA06170.1"/>
    <property type="molecule type" value="Genomic_DNA"/>
</dbReference>
<comment type="caution">
    <text evidence="1">The sequence shown here is derived from an EMBL/GenBank/DDBJ whole genome shotgun (WGS) entry which is preliminary data.</text>
</comment>
<dbReference type="Proteomes" id="UP000011659">
    <property type="component" value="Unassembled WGS sequence"/>
</dbReference>
<dbReference type="AlphaFoldDB" id="M0JER8"/>
<gene>
    <name evidence="1" type="ORF">C436_21775</name>
</gene>
<protein>
    <submittedName>
        <fullName evidence="1">Uncharacterized protein</fullName>
    </submittedName>
</protein>
<reference evidence="1 2" key="1">
    <citation type="journal article" date="2014" name="PLoS Genet.">
        <title>Phylogenetically driven sequencing of extremely halophilic archaea reveals strategies for static and dynamic osmo-response.</title>
        <authorList>
            <person name="Becker E.A."/>
            <person name="Seitzer P.M."/>
            <person name="Tritt A."/>
            <person name="Larsen D."/>
            <person name="Krusor M."/>
            <person name="Yao A.I."/>
            <person name="Wu D."/>
            <person name="Madern D."/>
            <person name="Eisen J.A."/>
            <person name="Darling A.E."/>
            <person name="Facciotti M.T."/>
        </authorList>
    </citation>
    <scope>NUCLEOTIDE SEQUENCE [LARGE SCALE GENOMIC DNA]</scope>
    <source>
        <strain evidence="1 2">ATCC 33800</strain>
    </source>
</reference>